<protein>
    <submittedName>
        <fullName evidence="1">Uncharacterized protein</fullName>
    </submittedName>
</protein>
<reference evidence="1" key="1">
    <citation type="journal article" date="2015" name="Nature">
        <title>Complex archaea that bridge the gap between prokaryotes and eukaryotes.</title>
        <authorList>
            <person name="Spang A."/>
            <person name="Saw J.H."/>
            <person name="Jorgensen S.L."/>
            <person name="Zaremba-Niedzwiedzka K."/>
            <person name="Martijn J."/>
            <person name="Lind A.E."/>
            <person name="van Eijk R."/>
            <person name="Schleper C."/>
            <person name="Guy L."/>
            <person name="Ettema T.J."/>
        </authorList>
    </citation>
    <scope>NUCLEOTIDE SEQUENCE</scope>
</reference>
<comment type="caution">
    <text evidence="1">The sequence shown here is derived from an EMBL/GenBank/DDBJ whole genome shotgun (WGS) entry which is preliminary data.</text>
</comment>
<name>A0A0F9I8C8_9ZZZZ</name>
<proteinExistence type="predicted"/>
<organism evidence="1">
    <name type="scientific">marine sediment metagenome</name>
    <dbReference type="NCBI Taxonomy" id="412755"/>
    <lineage>
        <taxon>unclassified sequences</taxon>
        <taxon>metagenomes</taxon>
        <taxon>ecological metagenomes</taxon>
    </lineage>
</organism>
<evidence type="ECO:0000313" key="1">
    <source>
        <dbReference type="EMBL" id="KKM15919.1"/>
    </source>
</evidence>
<gene>
    <name evidence="1" type="ORF">LCGC14_1691180</name>
</gene>
<dbReference type="AlphaFoldDB" id="A0A0F9I8C8"/>
<accession>A0A0F9I8C8</accession>
<sequence>MAIDTENKRRSALGWFVLPAPDGTISDADRQHKVWKYSGIAATVAAAPTQPGIEHTLPTNRPHHALPGNLTHHTLRENRGHHTLRENRGHHTIPQEGNQ</sequence>
<dbReference type="EMBL" id="LAZR01014793">
    <property type="protein sequence ID" value="KKM15919.1"/>
    <property type="molecule type" value="Genomic_DNA"/>
</dbReference>